<name>A0AAV5FUP8_ELECO</name>
<comment type="caution">
    <text evidence="2">The sequence shown here is derived from an EMBL/GenBank/DDBJ whole genome shotgun (WGS) entry which is preliminary data.</text>
</comment>
<evidence type="ECO:0000313" key="3">
    <source>
        <dbReference type="Proteomes" id="UP001054889"/>
    </source>
</evidence>
<accession>A0AAV5FUP8</accession>
<feature type="compositionally biased region" description="Low complexity" evidence="1">
    <location>
        <begin position="36"/>
        <end position="45"/>
    </location>
</feature>
<reference evidence="2" key="2">
    <citation type="submission" date="2021-12" db="EMBL/GenBank/DDBJ databases">
        <title>Resequencing data analysis of finger millet.</title>
        <authorList>
            <person name="Hatakeyama M."/>
            <person name="Aluri S."/>
            <person name="Balachadran M.T."/>
            <person name="Sivarajan S.R."/>
            <person name="Poveda L."/>
            <person name="Shimizu-Inatsugi R."/>
            <person name="Schlapbach R."/>
            <person name="Sreeman S.M."/>
            <person name="Shimizu K.K."/>
        </authorList>
    </citation>
    <scope>NUCLEOTIDE SEQUENCE</scope>
</reference>
<feature type="region of interest" description="Disordered" evidence="1">
    <location>
        <begin position="1"/>
        <end position="102"/>
    </location>
</feature>
<dbReference type="Proteomes" id="UP001054889">
    <property type="component" value="Unassembled WGS sequence"/>
</dbReference>
<dbReference type="AlphaFoldDB" id="A0AAV5FUP8"/>
<sequence length="143" mass="15581">MGREVGCGRSVMRRDGPRRSRAATLAEASVHGDGCRNGSRGWSNRRTGRRRDHRRKQSRAGSLVRLNFMSGPTCMPEGVHTGKASNPTPSSRDSGETLHGGARRAACAQFGWMDSIWKEAERPSDAAQEAAAMAVFARAEKQK</sequence>
<proteinExistence type="predicted"/>
<evidence type="ECO:0000256" key="1">
    <source>
        <dbReference type="SAM" id="MobiDB-lite"/>
    </source>
</evidence>
<feature type="compositionally biased region" description="Basic residues" evidence="1">
    <location>
        <begin position="46"/>
        <end position="58"/>
    </location>
</feature>
<evidence type="ECO:0000313" key="2">
    <source>
        <dbReference type="EMBL" id="GJN38483.1"/>
    </source>
</evidence>
<gene>
    <name evidence="2" type="primary">gb27528</name>
    <name evidence="2" type="ORF">PR202_gb27528</name>
</gene>
<keyword evidence="3" id="KW-1185">Reference proteome</keyword>
<reference evidence="2" key="1">
    <citation type="journal article" date="2018" name="DNA Res.">
        <title>Multiple hybrid de novo genome assembly of finger millet, an orphan allotetraploid crop.</title>
        <authorList>
            <person name="Hatakeyama M."/>
            <person name="Aluri S."/>
            <person name="Balachadran M.T."/>
            <person name="Sivarajan S.R."/>
            <person name="Patrignani A."/>
            <person name="Gruter S."/>
            <person name="Poveda L."/>
            <person name="Shimizu-Inatsugi R."/>
            <person name="Baeten J."/>
            <person name="Francoijs K.J."/>
            <person name="Nataraja K.N."/>
            <person name="Reddy Y.A.N."/>
            <person name="Phadnis S."/>
            <person name="Ravikumar R.L."/>
            <person name="Schlapbach R."/>
            <person name="Sreeman S.M."/>
            <person name="Shimizu K.K."/>
        </authorList>
    </citation>
    <scope>NUCLEOTIDE SEQUENCE</scope>
</reference>
<organism evidence="2 3">
    <name type="scientific">Eleusine coracana subsp. coracana</name>
    <dbReference type="NCBI Taxonomy" id="191504"/>
    <lineage>
        <taxon>Eukaryota</taxon>
        <taxon>Viridiplantae</taxon>
        <taxon>Streptophyta</taxon>
        <taxon>Embryophyta</taxon>
        <taxon>Tracheophyta</taxon>
        <taxon>Spermatophyta</taxon>
        <taxon>Magnoliopsida</taxon>
        <taxon>Liliopsida</taxon>
        <taxon>Poales</taxon>
        <taxon>Poaceae</taxon>
        <taxon>PACMAD clade</taxon>
        <taxon>Chloridoideae</taxon>
        <taxon>Cynodonteae</taxon>
        <taxon>Eleusininae</taxon>
        <taxon>Eleusine</taxon>
    </lineage>
</organism>
<protein>
    <submittedName>
        <fullName evidence="2">Uncharacterized protein</fullName>
    </submittedName>
</protein>
<feature type="compositionally biased region" description="Polar residues" evidence="1">
    <location>
        <begin position="83"/>
        <end position="92"/>
    </location>
</feature>
<dbReference type="EMBL" id="BQKI01000096">
    <property type="protein sequence ID" value="GJN38483.1"/>
    <property type="molecule type" value="Genomic_DNA"/>
</dbReference>